<gene>
    <name evidence="1" type="ORF">G1C97_0827</name>
</gene>
<evidence type="ECO:0000313" key="1">
    <source>
        <dbReference type="EMBL" id="NMM97878.1"/>
    </source>
</evidence>
<dbReference type="AlphaFoldDB" id="A0A7Y0HWP8"/>
<reference evidence="1 2" key="1">
    <citation type="submission" date="2020-02" db="EMBL/GenBank/DDBJ databases">
        <title>Characterization of phylogenetic diversity of novel bifidobacterial species isolated in Czech ZOOs.</title>
        <authorList>
            <person name="Lugli G.A."/>
            <person name="Vera N.B."/>
            <person name="Ventura M."/>
        </authorList>
    </citation>
    <scope>NUCLEOTIDE SEQUENCE [LARGE SCALE GENOMIC DNA]</scope>
    <source>
        <strain evidence="1 2">DSM 109959</strain>
    </source>
</reference>
<sequence length="31" mass="3728">MVIHMDDCTIYVKRVNLIPYLGQGRQTYMRL</sequence>
<keyword evidence="2" id="KW-1185">Reference proteome</keyword>
<evidence type="ECO:0000313" key="2">
    <source>
        <dbReference type="Proteomes" id="UP000543419"/>
    </source>
</evidence>
<dbReference type="EMBL" id="JAAIIG010000003">
    <property type="protein sequence ID" value="NMM97878.1"/>
    <property type="molecule type" value="Genomic_DNA"/>
</dbReference>
<dbReference type="Proteomes" id="UP000543419">
    <property type="component" value="Unassembled WGS sequence"/>
</dbReference>
<comment type="caution">
    <text evidence="1">The sequence shown here is derived from an EMBL/GenBank/DDBJ whole genome shotgun (WGS) entry which is preliminary data.</text>
</comment>
<proteinExistence type="predicted"/>
<organism evidence="1 2">
    <name type="scientific">Bifidobacterium olomucense</name>
    <dbReference type="NCBI Taxonomy" id="2675324"/>
    <lineage>
        <taxon>Bacteria</taxon>
        <taxon>Bacillati</taxon>
        <taxon>Actinomycetota</taxon>
        <taxon>Actinomycetes</taxon>
        <taxon>Bifidobacteriales</taxon>
        <taxon>Bifidobacteriaceae</taxon>
        <taxon>Bifidobacterium</taxon>
    </lineage>
</organism>
<accession>A0A7Y0HWP8</accession>
<protein>
    <submittedName>
        <fullName evidence="1">Uncharacterized protein</fullName>
    </submittedName>
</protein>
<name>A0A7Y0HWP8_9BIFI</name>